<keyword evidence="2 7" id="KW-0812">Transmembrane</keyword>
<dbReference type="GO" id="GO:0006643">
    <property type="term" value="P:membrane lipid metabolic process"/>
    <property type="evidence" value="ECO:0007669"/>
    <property type="project" value="TreeGrafter"/>
</dbReference>
<dbReference type="GO" id="GO:0005783">
    <property type="term" value="C:endoplasmic reticulum"/>
    <property type="evidence" value="ECO:0007669"/>
    <property type="project" value="TreeGrafter"/>
</dbReference>
<evidence type="ECO:0000256" key="7">
    <source>
        <dbReference type="SAM" id="Phobius"/>
    </source>
</evidence>
<evidence type="ECO:0000256" key="1">
    <source>
        <dbReference type="ARBA" id="ARBA00004127"/>
    </source>
</evidence>
<dbReference type="GO" id="GO:0005506">
    <property type="term" value="F:iron ion binding"/>
    <property type="evidence" value="ECO:0007669"/>
    <property type="project" value="InterPro"/>
</dbReference>
<comment type="subcellular location">
    <subcellularLocation>
        <location evidence="1">Endomembrane system</location>
        <topology evidence="1">Multi-pass membrane protein</topology>
    </subcellularLocation>
</comment>
<evidence type="ECO:0000313" key="9">
    <source>
        <dbReference type="EMBL" id="SVC99184.1"/>
    </source>
</evidence>
<keyword evidence="3 7" id="KW-1133">Transmembrane helix</keyword>
<evidence type="ECO:0000256" key="3">
    <source>
        <dbReference type="ARBA" id="ARBA00022989"/>
    </source>
</evidence>
<gene>
    <name evidence="9" type="ORF">METZ01_LOCUS352038</name>
</gene>
<evidence type="ECO:0000256" key="6">
    <source>
        <dbReference type="ARBA" id="ARBA00023136"/>
    </source>
</evidence>
<dbReference type="GO" id="GO:0050479">
    <property type="term" value="F:glyceryl-ether monooxygenase activity"/>
    <property type="evidence" value="ECO:0007669"/>
    <property type="project" value="TreeGrafter"/>
</dbReference>
<keyword evidence="5" id="KW-0443">Lipid metabolism</keyword>
<feature type="non-terminal residue" evidence="9">
    <location>
        <position position="120"/>
    </location>
</feature>
<reference evidence="9" key="1">
    <citation type="submission" date="2018-05" db="EMBL/GenBank/DDBJ databases">
        <authorList>
            <person name="Lanie J.A."/>
            <person name="Ng W.-L."/>
            <person name="Kazmierczak K.M."/>
            <person name="Andrzejewski T.M."/>
            <person name="Davidsen T.M."/>
            <person name="Wayne K.J."/>
            <person name="Tettelin H."/>
            <person name="Glass J.I."/>
            <person name="Rusch D."/>
            <person name="Podicherti R."/>
            <person name="Tsui H.-C.T."/>
            <person name="Winkler M.E."/>
        </authorList>
    </citation>
    <scope>NUCLEOTIDE SEQUENCE</scope>
</reference>
<evidence type="ECO:0000256" key="4">
    <source>
        <dbReference type="ARBA" id="ARBA00023002"/>
    </source>
</evidence>
<feature type="transmembrane region" description="Helical" evidence="7">
    <location>
        <begin position="79"/>
        <end position="97"/>
    </location>
</feature>
<keyword evidence="4" id="KW-0560">Oxidoreductase</keyword>
<organism evidence="9">
    <name type="scientific">marine metagenome</name>
    <dbReference type="NCBI Taxonomy" id="408172"/>
    <lineage>
        <taxon>unclassified sequences</taxon>
        <taxon>metagenomes</taxon>
        <taxon>ecological metagenomes</taxon>
    </lineage>
</organism>
<proteinExistence type="predicted"/>
<keyword evidence="6 7" id="KW-0472">Membrane</keyword>
<dbReference type="PANTHER" id="PTHR21624:SF1">
    <property type="entry name" value="ALKYLGLYCEROL MONOOXYGENASE"/>
    <property type="match status" value="1"/>
</dbReference>
<dbReference type="GO" id="GO:0008610">
    <property type="term" value="P:lipid biosynthetic process"/>
    <property type="evidence" value="ECO:0007669"/>
    <property type="project" value="InterPro"/>
</dbReference>
<evidence type="ECO:0000259" key="8">
    <source>
        <dbReference type="Pfam" id="PF04116"/>
    </source>
</evidence>
<dbReference type="AlphaFoldDB" id="A0A382RNA7"/>
<feature type="domain" description="Fatty acid hydroxylase" evidence="8">
    <location>
        <begin position="84"/>
        <end position="119"/>
    </location>
</feature>
<feature type="transmembrane region" description="Helical" evidence="7">
    <location>
        <begin position="6"/>
        <end position="28"/>
    </location>
</feature>
<evidence type="ECO:0000256" key="2">
    <source>
        <dbReference type="ARBA" id="ARBA00022692"/>
    </source>
</evidence>
<dbReference type="GO" id="GO:0016020">
    <property type="term" value="C:membrane"/>
    <property type="evidence" value="ECO:0007669"/>
    <property type="project" value="GOC"/>
</dbReference>
<accession>A0A382RNA7</accession>
<protein>
    <recommendedName>
        <fullName evidence="8">Fatty acid hydroxylase domain-containing protein</fullName>
    </recommendedName>
</protein>
<name>A0A382RNA7_9ZZZZ</name>
<dbReference type="InterPro" id="IPR051689">
    <property type="entry name" value="Sterol_desaturase/TMEM195"/>
</dbReference>
<dbReference type="Pfam" id="PF04116">
    <property type="entry name" value="FA_hydroxylase"/>
    <property type="match status" value="1"/>
</dbReference>
<dbReference type="PANTHER" id="PTHR21624">
    <property type="entry name" value="STEROL DESATURASE-RELATED PROTEIN"/>
    <property type="match status" value="1"/>
</dbReference>
<dbReference type="EMBL" id="UINC01123010">
    <property type="protein sequence ID" value="SVC99184.1"/>
    <property type="molecule type" value="Genomic_DNA"/>
</dbReference>
<sequence>MNFFVQSLYFAIPLFTFLIIIEAIVAHYRNLPINRSEDVISSLSSGLTNIIRDGIKFSVIIISYPWLVEKIAIFKLEPIWLAIMVAFIVEDFAGYWVHRLNHRINIFWNRHIIHHSSEEF</sequence>
<evidence type="ECO:0000256" key="5">
    <source>
        <dbReference type="ARBA" id="ARBA00023098"/>
    </source>
</evidence>
<dbReference type="InterPro" id="IPR006694">
    <property type="entry name" value="Fatty_acid_hydroxylase"/>
</dbReference>